<dbReference type="KEGG" id="blac:94344638"/>
<sequence>MCPCTFFRLQAKFGAAPVTTLRIVLDRVVSTQTNPLRNGTILFRFLCKNALRTESLVRRLKNHSMESHSSRQ</sequence>
<dbReference type="GeneID" id="94344638"/>
<protein>
    <submittedName>
        <fullName evidence="1">Uncharacterized protein</fullName>
    </submittedName>
</protein>
<dbReference type="AlphaFoldDB" id="A0A976FP39"/>
<evidence type="ECO:0000313" key="1">
    <source>
        <dbReference type="EMBL" id="TDH69986.1"/>
    </source>
</evidence>
<reference evidence="1 2" key="1">
    <citation type="journal article" date="2021" name="Genome Biol.">
        <title>AFLAP: assembly-free linkage analysis pipeline using k-mers from genome sequencing data.</title>
        <authorList>
            <person name="Fletcher K."/>
            <person name="Zhang L."/>
            <person name="Gil J."/>
            <person name="Han R."/>
            <person name="Cavanaugh K."/>
            <person name="Michelmore R."/>
        </authorList>
    </citation>
    <scope>NUCLEOTIDE SEQUENCE [LARGE SCALE GENOMIC DNA]</scope>
    <source>
        <strain evidence="1 2">SF5</strain>
    </source>
</reference>
<dbReference type="RefSeq" id="XP_067819485.1">
    <property type="nucleotide sequence ID" value="XM_067958967.1"/>
</dbReference>
<gene>
    <name evidence="1" type="ORF">CCR75_000861</name>
</gene>
<accession>A0A976FP39</accession>
<proteinExistence type="predicted"/>
<keyword evidence="2" id="KW-1185">Reference proteome</keyword>
<comment type="caution">
    <text evidence="1">The sequence shown here is derived from an EMBL/GenBank/DDBJ whole genome shotgun (WGS) entry which is preliminary data.</text>
</comment>
<name>A0A976FP39_BRELC</name>
<evidence type="ECO:0000313" key="2">
    <source>
        <dbReference type="Proteomes" id="UP000294530"/>
    </source>
</evidence>
<organism evidence="1 2">
    <name type="scientific">Bremia lactucae</name>
    <name type="common">Lettuce downy mildew</name>
    <dbReference type="NCBI Taxonomy" id="4779"/>
    <lineage>
        <taxon>Eukaryota</taxon>
        <taxon>Sar</taxon>
        <taxon>Stramenopiles</taxon>
        <taxon>Oomycota</taxon>
        <taxon>Peronosporomycetes</taxon>
        <taxon>Peronosporales</taxon>
        <taxon>Peronosporaceae</taxon>
        <taxon>Bremia</taxon>
    </lineage>
</organism>
<dbReference type="EMBL" id="SHOA02000006">
    <property type="protein sequence ID" value="TDH69986.1"/>
    <property type="molecule type" value="Genomic_DNA"/>
</dbReference>
<dbReference type="Proteomes" id="UP000294530">
    <property type="component" value="Unassembled WGS sequence"/>
</dbReference>